<gene>
    <name evidence="1" type="ORF">B9Q04_04985</name>
</gene>
<evidence type="ECO:0000313" key="1">
    <source>
        <dbReference type="EMBL" id="PSO08544.1"/>
    </source>
</evidence>
<evidence type="ECO:0000313" key="2">
    <source>
        <dbReference type="Proteomes" id="UP000242015"/>
    </source>
</evidence>
<name>A0A2R6CCB6_9ARCH</name>
<accession>A0A2R6CCB6</accession>
<sequence>MSPTSYTCTVFIQECAYFFYLGRVSMSVNLMNTTSARLIVSPIESDLKLGPPIVNVTLSQKSIVVFDVGNRGYYYIELTSPSGKPVEYFLTLSEGGAATDMLTAGTLTLTFGTLLALGVRLKRTHPGSRGQTQKV</sequence>
<dbReference type="Proteomes" id="UP000242015">
    <property type="component" value="Unassembled WGS sequence"/>
</dbReference>
<organism evidence="1 2">
    <name type="scientific">Candidatus Marsarchaeota G2 archaeon BE_D</name>
    <dbReference type="NCBI Taxonomy" id="1978158"/>
    <lineage>
        <taxon>Archaea</taxon>
        <taxon>Candidatus Marsarchaeota</taxon>
        <taxon>Candidatus Marsarchaeota group 2</taxon>
    </lineage>
</organism>
<protein>
    <submittedName>
        <fullName evidence="1">Uncharacterized protein</fullName>
    </submittedName>
</protein>
<dbReference type="AlphaFoldDB" id="A0A2R6CCB6"/>
<reference evidence="1 2" key="1">
    <citation type="submission" date="2017-04" db="EMBL/GenBank/DDBJ databases">
        <title>Novel microbial lineages endemic to geothermal iron-oxide mats fill important gaps in the evolutionary history of Archaea.</title>
        <authorList>
            <person name="Jay Z.J."/>
            <person name="Beam J.P."/>
            <person name="Dlakic M."/>
            <person name="Rusch D.B."/>
            <person name="Kozubal M.A."/>
            <person name="Inskeep W.P."/>
        </authorList>
    </citation>
    <scope>NUCLEOTIDE SEQUENCE [LARGE SCALE GENOMIC DNA]</scope>
    <source>
        <strain evidence="1">BE_D</strain>
    </source>
</reference>
<proteinExistence type="predicted"/>
<dbReference type="EMBL" id="NEXF01000076">
    <property type="protein sequence ID" value="PSO08544.1"/>
    <property type="molecule type" value="Genomic_DNA"/>
</dbReference>
<comment type="caution">
    <text evidence="1">The sequence shown here is derived from an EMBL/GenBank/DDBJ whole genome shotgun (WGS) entry which is preliminary data.</text>
</comment>